<sequence length="29" mass="3149">MAAYMMKMLLNIMAALSLGTAMVIYIALV</sequence>
<keyword evidence="3" id="KW-1185">Reference proteome</keyword>
<organism evidence="2 3">
    <name type="scientific">Pararhizobium capsulatum DSM 1112</name>
    <dbReference type="NCBI Taxonomy" id="1121113"/>
    <lineage>
        <taxon>Bacteria</taxon>
        <taxon>Pseudomonadati</taxon>
        <taxon>Pseudomonadota</taxon>
        <taxon>Alphaproteobacteria</taxon>
        <taxon>Hyphomicrobiales</taxon>
        <taxon>Rhizobiaceae</taxon>
        <taxon>Rhizobium/Agrobacterium group</taxon>
        <taxon>Pararhizobium</taxon>
    </lineage>
</organism>
<keyword evidence="1" id="KW-0812">Transmembrane</keyword>
<dbReference type="Proteomes" id="UP001230207">
    <property type="component" value="Unassembled WGS sequence"/>
</dbReference>
<protein>
    <submittedName>
        <fullName evidence="2">Uncharacterized protein</fullName>
    </submittedName>
</protein>
<keyword evidence="1" id="KW-0472">Membrane</keyword>
<keyword evidence="1" id="KW-1133">Transmembrane helix</keyword>
<feature type="transmembrane region" description="Helical" evidence="1">
    <location>
        <begin position="9"/>
        <end position="28"/>
    </location>
</feature>
<comment type="caution">
    <text evidence="2">The sequence shown here is derived from an EMBL/GenBank/DDBJ whole genome shotgun (WGS) entry which is preliminary data.</text>
</comment>
<evidence type="ECO:0000313" key="2">
    <source>
        <dbReference type="EMBL" id="MDQ0319112.1"/>
    </source>
</evidence>
<evidence type="ECO:0000313" key="3">
    <source>
        <dbReference type="Proteomes" id="UP001230207"/>
    </source>
</evidence>
<proteinExistence type="predicted"/>
<accession>A0ABU0BMC5</accession>
<evidence type="ECO:0000256" key="1">
    <source>
        <dbReference type="SAM" id="Phobius"/>
    </source>
</evidence>
<name>A0ABU0BMC5_9HYPH</name>
<reference evidence="2 3" key="1">
    <citation type="submission" date="2023-07" db="EMBL/GenBank/DDBJ databases">
        <title>Genomic Encyclopedia of Type Strains, Phase IV (KMG-IV): sequencing the most valuable type-strain genomes for metagenomic binning, comparative biology and taxonomic classification.</title>
        <authorList>
            <person name="Goeker M."/>
        </authorList>
    </citation>
    <scope>NUCLEOTIDE SEQUENCE [LARGE SCALE GENOMIC DNA]</scope>
    <source>
        <strain evidence="2 3">DSM 1112</strain>
    </source>
</reference>
<gene>
    <name evidence="2" type="ORF">QO002_001250</name>
</gene>
<dbReference type="EMBL" id="JAUSVF010000001">
    <property type="protein sequence ID" value="MDQ0319112.1"/>
    <property type="molecule type" value="Genomic_DNA"/>
</dbReference>